<feature type="compositionally biased region" description="Low complexity" evidence="2">
    <location>
        <begin position="1192"/>
        <end position="1204"/>
    </location>
</feature>
<dbReference type="PANTHER" id="PTHR47219">
    <property type="entry name" value="RAB GTPASE-ACTIVATING PROTEIN 1-LIKE"/>
    <property type="match status" value="1"/>
</dbReference>
<keyword evidence="1" id="KW-0343">GTPase activation</keyword>
<dbReference type="InterPro" id="IPR011992">
    <property type="entry name" value="EF-hand-dom_pair"/>
</dbReference>
<dbReference type="InterPro" id="IPR050302">
    <property type="entry name" value="Rab_GAP_TBC_domain"/>
</dbReference>
<dbReference type="OrthoDB" id="17687at2759"/>
<dbReference type="SUPFAM" id="SSF47473">
    <property type="entry name" value="EF-hand"/>
    <property type="match status" value="1"/>
</dbReference>
<dbReference type="InterPro" id="IPR004182">
    <property type="entry name" value="GRAM"/>
</dbReference>
<feature type="compositionally biased region" description="Low complexity" evidence="2">
    <location>
        <begin position="1147"/>
        <end position="1183"/>
    </location>
</feature>
<dbReference type="Proteomes" id="UP000646827">
    <property type="component" value="Unassembled WGS sequence"/>
</dbReference>
<proteinExistence type="predicted"/>
<dbReference type="Pfam" id="PF00566">
    <property type="entry name" value="RabGAP-TBC"/>
    <property type="match status" value="1"/>
</dbReference>
<dbReference type="InterPro" id="IPR035969">
    <property type="entry name" value="Rab-GAP_TBC_sf"/>
</dbReference>
<dbReference type="Gene3D" id="1.10.238.10">
    <property type="entry name" value="EF-hand"/>
    <property type="match status" value="1"/>
</dbReference>
<dbReference type="AlphaFoldDB" id="A0A8H7RSC3"/>
<dbReference type="GO" id="GO:0031267">
    <property type="term" value="F:small GTPase binding"/>
    <property type="evidence" value="ECO:0007669"/>
    <property type="project" value="TreeGrafter"/>
</dbReference>
<feature type="domain" description="Rab-GAP TBC" evidence="3">
    <location>
        <begin position="542"/>
        <end position="730"/>
    </location>
</feature>
<reference evidence="4 5" key="1">
    <citation type="submission" date="2020-12" db="EMBL/GenBank/DDBJ databases">
        <title>Metabolic potential, ecology and presence of endohyphal bacteria is reflected in genomic diversity of Mucoromycotina.</title>
        <authorList>
            <person name="Muszewska A."/>
            <person name="Okrasinska A."/>
            <person name="Steczkiewicz K."/>
            <person name="Drgas O."/>
            <person name="Orlowska M."/>
            <person name="Perlinska-Lenart U."/>
            <person name="Aleksandrzak-Piekarczyk T."/>
            <person name="Szatraj K."/>
            <person name="Zielenkiewicz U."/>
            <person name="Pilsyk S."/>
            <person name="Malc E."/>
            <person name="Mieczkowski P."/>
            <person name="Kruszewska J.S."/>
            <person name="Biernat P."/>
            <person name="Pawlowska J."/>
        </authorList>
    </citation>
    <scope>NUCLEOTIDE SEQUENCE [LARGE SCALE GENOMIC DNA]</scope>
    <source>
        <strain evidence="4 5">CBS 142.35</strain>
    </source>
</reference>
<dbReference type="EMBL" id="JAEPRB010000443">
    <property type="protein sequence ID" value="KAG2216184.1"/>
    <property type="molecule type" value="Genomic_DNA"/>
</dbReference>
<name>A0A8H7RSC3_9FUNG</name>
<dbReference type="Gene3D" id="1.10.472.80">
    <property type="entry name" value="Ypt/Rab-GAP domain of gyp1p, domain 3"/>
    <property type="match status" value="1"/>
</dbReference>
<dbReference type="Gene3D" id="2.30.29.30">
    <property type="entry name" value="Pleckstrin-homology domain (PH domain)/Phosphotyrosine-binding domain (PTB)"/>
    <property type="match status" value="2"/>
</dbReference>
<feature type="compositionally biased region" description="Polar residues" evidence="2">
    <location>
        <begin position="273"/>
        <end position="288"/>
    </location>
</feature>
<evidence type="ECO:0000313" key="4">
    <source>
        <dbReference type="EMBL" id="KAG2216184.1"/>
    </source>
</evidence>
<sequence>MSTTPDLQQAASIPRNVFTLPSPTDITLTPFWVTVRHVDNFLLQKSHAPGNPIFKSLLSTIANVFDTKQPPFRILFQREINTHCLQIAVGETETAIEAAWIWIERNMIPELDTIDDPFEKEQWVAQKISMIVTAIDTGTDELSSDEKIRSASRTFRQTFDVPPSERLVNYYSCAMNGRQGWLYISENYLGFYSALLGVERKHLIELKNIKDISKENSKRNMFADSLRIITKDEEEKHLFSNMFRRDEVYDLLVQLTGQATLRLLRNAGGDAPGQSTNNDSSSTIASSDRNVRSPDFSSSSPKSLLFSNNNSGGGLFVNPLKHDLAAQKRNMDLCLHFKLPLTERMITEEIQVGYTSGTISSTVLENGYYPGHLYLSESYMSFESMNKQGPPQQHLPICSLVLPLYTVKRVERLSSGSYATSLSITTWHGMEHIFHLNAHKTICEDFCSVLGKQLAHHRGMMKQLKGFLVTCESENLLKEEQNLIDVSTEPIGGLGVEFGYPGDARKAKDRSKMKLWKKYFQENGRNLTMIRLPTFGKLVRVGLPNALRGELWEVCSGSIYLRMTNQGVYEEILKTYEGHTSLSTEEIEKDLNRSLPEYAAYQTPEGIDRLRRVLTAYAWRNPELGYCQAMNIVTSALLIYMSEEQAFWTLNVLVDRMCPGYYSTSMYGALLDQIIFEQLVEKTMPILWNHLKKTDIQLSVACLPWFLSLYINSMPLLFAFRVLDCLFMEAILKLNGDELLKAKDDGAFLGILKHFFTSLDIPIHPNSKNERGKVLTKFNEVMLTAYREFAIVTDDLVTDLRRKNQLKVVAGIESYTKRSAIRHVKETAGFEKEEISTIYDKFFGALYYAKQNNEKTTDLNSMDINTFRLLLNSLTTWSKIKAHDESANEGYMRSLGLQFTQRLYDYMKPEDHPGVMFQDVVIGLSEIMHGDLMSQIDFFFKLYDQDKDEKLVNADILYMAKELYWVLCQMKQDEFIAWDAICNLIIRSFEQSDILRGVKPNEESNAEQLAKLISYGRHDGIQSLQKRMEQLEIYLIYDDMDNQNNINNDNDDDDEKQDDVEEDKDKKLQKPFIEICLPSFRMAVLTNECLEMFFDNGFSSSFRLVKLASEQQKSLGREVFENLFNEGKKLATSTMTPPMHHHRNRRSSSSASSIGLSPIPSPSTSTSNVSSPNQPSSTSTSSPKQDGQQEQSSPSVMSSPSSNNNKEEKDMSQQVDYLLSELGHQDE</sequence>
<dbReference type="PANTHER" id="PTHR47219:SF20">
    <property type="entry name" value="TBC1 DOMAIN FAMILY MEMBER 2B"/>
    <property type="match status" value="1"/>
</dbReference>
<feature type="region of interest" description="Disordered" evidence="2">
    <location>
        <begin position="1131"/>
        <end position="1227"/>
    </location>
</feature>
<evidence type="ECO:0000313" key="5">
    <source>
        <dbReference type="Proteomes" id="UP000646827"/>
    </source>
</evidence>
<evidence type="ECO:0000259" key="3">
    <source>
        <dbReference type="PROSITE" id="PS50086"/>
    </source>
</evidence>
<protein>
    <recommendedName>
        <fullName evidence="3">Rab-GAP TBC domain-containing protein</fullName>
    </recommendedName>
</protein>
<organism evidence="4 5">
    <name type="scientific">Circinella minor</name>
    <dbReference type="NCBI Taxonomy" id="1195481"/>
    <lineage>
        <taxon>Eukaryota</taxon>
        <taxon>Fungi</taxon>
        <taxon>Fungi incertae sedis</taxon>
        <taxon>Mucoromycota</taxon>
        <taxon>Mucoromycotina</taxon>
        <taxon>Mucoromycetes</taxon>
        <taxon>Mucorales</taxon>
        <taxon>Lichtheimiaceae</taxon>
        <taxon>Circinella</taxon>
    </lineage>
</organism>
<accession>A0A8H7RSC3</accession>
<dbReference type="FunFam" id="1.10.8.270:FF:000015">
    <property type="entry name" value="GTPase activating protein (Gyp2)"/>
    <property type="match status" value="1"/>
</dbReference>
<dbReference type="SMART" id="SM00164">
    <property type="entry name" value="TBC"/>
    <property type="match status" value="1"/>
</dbReference>
<dbReference type="SMART" id="SM00568">
    <property type="entry name" value="GRAM"/>
    <property type="match status" value="2"/>
</dbReference>
<dbReference type="SUPFAM" id="SSF47923">
    <property type="entry name" value="Ypt/Rab-GAP domain of gyp1p"/>
    <property type="match status" value="2"/>
</dbReference>
<dbReference type="Pfam" id="PF02893">
    <property type="entry name" value="GRAM"/>
    <property type="match status" value="2"/>
</dbReference>
<feature type="compositionally biased region" description="Low complexity" evidence="2">
    <location>
        <begin position="293"/>
        <end position="303"/>
    </location>
</feature>
<evidence type="ECO:0000256" key="2">
    <source>
        <dbReference type="SAM" id="MobiDB-lite"/>
    </source>
</evidence>
<dbReference type="Gene3D" id="1.10.8.270">
    <property type="entry name" value="putative rabgap domain of human tbc1 domain family member 14 like domains"/>
    <property type="match status" value="1"/>
</dbReference>
<gene>
    <name evidence="4" type="ORF">INT45_004000</name>
</gene>
<dbReference type="GO" id="GO:0005096">
    <property type="term" value="F:GTPase activator activity"/>
    <property type="evidence" value="ECO:0007669"/>
    <property type="project" value="UniProtKB-KW"/>
</dbReference>
<feature type="compositionally biased region" description="Acidic residues" evidence="2">
    <location>
        <begin position="1049"/>
        <end position="1062"/>
    </location>
</feature>
<dbReference type="InterPro" id="IPR000195">
    <property type="entry name" value="Rab-GAP-TBC_dom"/>
</dbReference>
<comment type="caution">
    <text evidence="4">The sequence shown here is derived from an EMBL/GenBank/DDBJ whole genome shotgun (WGS) entry which is preliminary data.</text>
</comment>
<dbReference type="InterPro" id="IPR011993">
    <property type="entry name" value="PH-like_dom_sf"/>
</dbReference>
<dbReference type="PROSITE" id="PS50086">
    <property type="entry name" value="TBC_RABGAP"/>
    <property type="match status" value="1"/>
</dbReference>
<feature type="region of interest" description="Disordered" evidence="2">
    <location>
        <begin position="266"/>
        <end position="303"/>
    </location>
</feature>
<keyword evidence="5" id="KW-1185">Reference proteome</keyword>
<feature type="region of interest" description="Disordered" evidence="2">
    <location>
        <begin position="1044"/>
        <end position="1065"/>
    </location>
</feature>
<evidence type="ECO:0000256" key="1">
    <source>
        <dbReference type="ARBA" id="ARBA00022468"/>
    </source>
</evidence>